<feature type="chain" id="PRO_5019193585" description="OmpH family outer membrane protein" evidence="2">
    <location>
        <begin position="35"/>
        <end position="222"/>
    </location>
</feature>
<evidence type="ECO:0000256" key="1">
    <source>
        <dbReference type="SAM" id="Coils"/>
    </source>
</evidence>
<keyword evidence="4" id="KW-1185">Reference proteome</keyword>
<dbReference type="EMBL" id="SACS01000012">
    <property type="protein sequence ID" value="RVU37115.1"/>
    <property type="molecule type" value="Genomic_DNA"/>
</dbReference>
<evidence type="ECO:0000256" key="2">
    <source>
        <dbReference type="SAM" id="SignalP"/>
    </source>
</evidence>
<dbReference type="RefSeq" id="WP_127699407.1">
    <property type="nucleotide sequence ID" value="NZ_SACS01000012.1"/>
</dbReference>
<reference evidence="3 4" key="1">
    <citation type="submission" date="2019-01" db="EMBL/GenBank/DDBJ databases">
        <authorList>
            <person name="Chen W.-M."/>
        </authorList>
    </citation>
    <scope>NUCLEOTIDE SEQUENCE [LARGE SCALE GENOMIC DNA]</scope>
    <source>
        <strain evidence="3 4">KYPC3</strain>
    </source>
</reference>
<proteinExistence type="predicted"/>
<gene>
    <name evidence="3" type="ORF">EOE67_12460</name>
</gene>
<protein>
    <recommendedName>
        <fullName evidence="5">OmpH family outer membrane protein</fullName>
    </recommendedName>
</protein>
<evidence type="ECO:0008006" key="5">
    <source>
        <dbReference type="Google" id="ProtNLM"/>
    </source>
</evidence>
<keyword evidence="2" id="KW-0732">Signal</keyword>
<dbReference type="PROSITE" id="PS51257">
    <property type="entry name" value="PROKAR_LIPOPROTEIN"/>
    <property type="match status" value="1"/>
</dbReference>
<dbReference type="AlphaFoldDB" id="A0A437QRH9"/>
<name>A0A437QRH9_9GAMM</name>
<dbReference type="Proteomes" id="UP000283077">
    <property type="component" value="Unassembled WGS sequence"/>
</dbReference>
<organism evidence="3 4">
    <name type="scientific">Rheinheimera riviphila</name>
    <dbReference type="NCBI Taxonomy" id="1834037"/>
    <lineage>
        <taxon>Bacteria</taxon>
        <taxon>Pseudomonadati</taxon>
        <taxon>Pseudomonadota</taxon>
        <taxon>Gammaproteobacteria</taxon>
        <taxon>Chromatiales</taxon>
        <taxon>Chromatiaceae</taxon>
        <taxon>Rheinheimera</taxon>
    </lineage>
</organism>
<accession>A0A437QRH9</accession>
<feature type="signal peptide" evidence="2">
    <location>
        <begin position="1"/>
        <end position="34"/>
    </location>
</feature>
<sequence>MMLKITPQFKKNLGLSLVLVLVTTACSQAVSSQAATPSTPLTTSAPVTTTTSASNDYQLQILKNCEFVKQRALSSEEIALYQQLKSAEQNMTALQAPLDLMEQQLESQTKLLESMSAQIEQQAQHGEPDPVLLETQAELSQQISAIVDSFEPDIAAVSANGEQIGVIADQFTALLAKDTPAGSYDQMRVISPGEQTTKDCNNGMFFHKSFSVKSLKAMKAAD</sequence>
<evidence type="ECO:0000313" key="3">
    <source>
        <dbReference type="EMBL" id="RVU37115.1"/>
    </source>
</evidence>
<keyword evidence="1" id="KW-0175">Coiled coil</keyword>
<evidence type="ECO:0000313" key="4">
    <source>
        <dbReference type="Proteomes" id="UP000283077"/>
    </source>
</evidence>
<dbReference type="OrthoDB" id="5769335at2"/>
<comment type="caution">
    <text evidence="3">The sequence shown here is derived from an EMBL/GenBank/DDBJ whole genome shotgun (WGS) entry which is preliminary data.</text>
</comment>
<feature type="coiled-coil region" evidence="1">
    <location>
        <begin position="84"/>
        <end position="118"/>
    </location>
</feature>